<keyword evidence="2" id="KW-1185">Reference proteome</keyword>
<dbReference type="AlphaFoldDB" id="A0A8G1RJ43"/>
<evidence type="ECO:0000313" key="2">
    <source>
        <dbReference type="Proteomes" id="UP000249789"/>
    </source>
</evidence>
<dbReference type="GeneID" id="63866253"/>
<name>A0A8G1RJ43_9EURO</name>
<organism evidence="1 2">
    <name type="scientific">Aspergillus fijiensis CBS 313.89</name>
    <dbReference type="NCBI Taxonomy" id="1448319"/>
    <lineage>
        <taxon>Eukaryota</taxon>
        <taxon>Fungi</taxon>
        <taxon>Dikarya</taxon>
        <taxon>Ascomycota</taxon>
        <taxon>Pezizomycotina</taxon>
        <taxon>Eurotiomycetes</taxon>
        <taxon>Eurotiomycetidae</taxon>
        <taxon>Eurotiales</taxon>
        <taxon>Aspergillaceae</taxon>
        <taxon>Aspergillus</taxon>
    </lineage>
</organism>
<dbReference type="VEuPathDB" id="FungiDB:BO72DRAFT_500722"/>
<reference evidence="1 2" key="1">
    <citation type="submission" date="2018-02" db="EMBL/GenBank/DDBJ databases">
        <title>The genomes of Aspergillus section Nigri reveals drivers in fungal speciation.</title>
        <authorList>
            <consortium name="DOE Joint Genome Institute"/>
            <person name="Vesth T.C."/>
            <person name="Nybo J."/>
            <person name="Theobald S."/>
            <person name="Brandl J."/>
            <person name="Frisvad J.C."/>
            <person name="Nielsen K.F."/>
            <person name="Lyhne E.K."/>
            <person name="Kogle M.E."/>
            <person name="Kuo A."/>
            <person name="Riley R."/>
            <person name="Clum A."/>
            <person name="Nolan M."/>
            <person name="Lipzen A."/>
            <person name="Salamov A."/>
            <person name="Henrissat B."/>
            <person name="Wiebenga A."/>
            <person name="De vries R.P."/>
            <person name="Grigoriev I.V."/>
            <person name="Mortensen U.H."/>
            <person name="Andersen M.R."/>
            <person name="Baker S.E."/>
        </authorList>
    </citation>
    <scope>NUCLEOTIDE SEQUENCE [LARGE SCALE GENOMIC DNA]</scope>
    <source>
        <strain evidence="1 2">CBS 313.89</strain>
    </source>
</reference>
<dbReference type="Proteomes" id="UP000249789">
    <property type="component" value="Unassembled WGS sequence"/>
</dbReference>
<dbReference type="OrthoDB" id="4405633at2759"/>
<accession>A0A8G1RJ43</accession>
<evidence type="ECO:0000313" key="1">
    <source>
        <dbReference type="EMBL" id="RAK72685.1"/>
    </source>
</evidence>
<dbReference type="RefSeq" id="XP_040796697.1">
    <property type="nucleotide sequence ID" value="XM_040948920.1"/>
</dbReference>
<proteinExistence type="predicted"/>
<gene>
    <name evidence="1" type="ORF">BO72DRAFT_500722</name>
</gene>
<dbReference type="EMBL" id="KZ824690">
    <property type="protein sequence ID" value="RAK72685.1"/>
    <property type="molecule type" value="Genomic_DNA"/>
</dbReference>
<sequence>MAETIEKLGYWAQCLGQIFLSHEGFDVSIESPRPTPSEWEVWSPYQKLMISHQRGPFLVFMVANPGSWQELEHSLFQQMMALGETPWSRRRGVIANGVLVRFYHFQDPRSLILRAIGDPSNNYFEDAKDKADIEKRLTFYKLAAQREWLSQNTSSP</sequence>
<protein>
    <submittedName>
        <fullName evidence="1">Uncharacterized protein</fullName>
    </submittedName>
</protein>